<keyword evidence="2 7" id="KW-0812">Transmembrane</keyword>
<keyword evidence="3 7" id="KW-1133">Transmembrane helix</keyword>
<dbReference type="InterPro" id="IPR049326">
    <property type="entry name" value="Rhodopsin_dom_fungi"/>
</dbReference>
<accession>A0AA38RD86</accession>
<name>A0AA38RD86_9PEZI</name>
<feature type="region of interest" description="Disordered" evidence="6">
    <location>
        <begin position="300"/>
        <end position="323"/>
    </location>
</feature>
<feature type="transmembrane region" description="Helical" evidence="7">
    <location>
        <begin position="212"/>
        <end position="231"/>
    </location>
</feature>
<comment type="caution">
    <text evidence="9">The sequence shown here is derived from an EMBL/GenBank/DDBJ whole genome shotgun (WGS) entry which is preliminary data.</text>
</comment>
<dbReference type="PANTHER" id="PTHR33048">
    <property type="entry name" value="PTH11-LIKE INTEGRAL MEMBRANE PROTEIN (AFU_ORTHOLOGUE AFUA_5G11245)"/>
    <property type="match status" value="1"/>
</dbReference>
<feature type="transmembrane region" description="Helical" evidence="7">
    <location>
        <begin position="99"/>
        <end position="121"/>
    </location>
</feature>
<comment type="subcellular location">
    <subcellularLocation>
        <location evidence="1">Membrane</location>
        <topology evidence="1">Multi-pass membrane protein</topology>
    </subcellularLocation>
</comment>
<evidence type="ECO:0000256" key="6">
    <source>
        <dbReference type="SAM" id="MobiDB-lite"/>
    </source>
</evidence>
<evidence type="ECO:0000313" key="10">
    <source>
        <dbReference type="Proteomes" id="UP001174694"/>
    </source>
</evidence>
<evidence type="ECO:0000259" key="8">
    <source>
        <dbReference type="Pfam" id="PF20684"/>
    </source>
</evidence>
<dbReference type="InterPro" id="IPR052337">
    <property type="entry name" value="SAT4-like"/>
</dbReference>
<evidence type="ECO:0000313" key="9">
    <source>
        <dbReference type="EMBL" id="KAJ9143417.1"/>
    </source>
</evidence>
<protein>
    <recommendedName>
        <fullName evidence="8">Rhodopsin domain-containing protein</fullName>
    </recommendedName>
</protein>
<evidence type="ECO:0000256" key="1">
    <source>
        <dbReference type="ARBA" id="ARBA00004141"/>
    </source>
</evidence>
<feature type="compositionally biased region" description="Basic and acidic residues" evidence="6">
    <location>
        <begin position="305"/>
        <end position="314"/>
    </location>
</feature>
<evidence type="ECO:0000256" key="4">
    <source>
        <dbReference type="ARBA" id="ARBA00023136"/>
    </source>
</evidence>
<dbReference type="Pfam" id="PF20684">
    <property type="entry name" value="Fung_rhodopsin"/>
    <property type="match status" value="1"/>
</dbReference>
<organism evidence="9 10">
    <name type="scientific">Pleurostoma richardsiae</name>
    <dbReference type="NCBI Taxonomy" id="41990"/>
    <lineage>
        <taxon>Eukaryota</taxon>
        <taxon>Fungi</taxon>
        <taxon>Dikarya</taxon>
        <taxon>Ascomycota</taxon>
        <taxon>Pezizomycotina</taxon>
        <taxon>Sordariomycetes</taxon>
        <taxon>Sordariomycetidae</taxon>
        <taxon>Calosphaeriales</taxon>
        <taxon>Pleurostomataceae</taxon>
        <taxon>Pleurostoma</taxon>
    </lineage>
</organism>
<feature type="transmembrane region" description="Helical" evidence="7">
    <location>
        <begin position="51"/>
        <end position="72"/>
    </location>
</feature>
<feature type="transmembrane region" description="Helical" evidence="7">
    <location>
        <begin position="251"/>
        <end position="271"/>
    </location>
</feature>
<keyword evidence="10" id="KW-1185">Reference proteome</keyword>
<feature type="domain" description="Rhodopsin" evidence="8">
    <location>
        <begin position="35"/>
        <end position="276"/>
    </location>
</feature>
<feature type="transmembrane region" description="Helical" evidence="7">
    <location>
        <begin position="173"/>
        <end position="200"/>
    </location>
</feature>
<dbReference type="AlphaFoldDB" id="A0AA38RD86"/>
<evidence type="ECO:0000256" key="5">
    <source>
        <dbReference type="ARBA" id="ARBA00038359"/>
    </source>
</evidence>
<keyword evidence="4 7" id="KW-0472">Membrane</keyword>
<dbReference type="PANTHER" id="PTHR33048:SF96">
    <property type="entry name" value="INTEGRAL MEMBRANE PROTEIN"/>
    <property type="match status" value="1"/>
</dbReference>
<evidence type="ECO:0000256" key="3">
    <source>
        <dbReference type="ARBA" id="ARBA00022989"/>
    </source>
</evidence>
<evidence type="ECO:0000256" key="2">
    <source>
        <dbReference type="ARBA" id="ARBA00022692"/>
    </source>
</evidence>
<sequence length="356" mass="39741">MAPPGWHRIEPQGLSTAILAVAVTFSVVSTIVISLRVAVRVWHRIFAIEDWLMCIGYVINMVHNSVISYGTFTGLGAPDSRIPGGPTGPIYMEGIKSVFLWQIFFLSGFVFIKCSICMTLLRISVVRWHRITLWALIAITVISTIFVDIYILLQCRPIQRTWGEKEGTCLPSTITVAITFVISALNLITDFTTAVLPFLMLRKVQMSKNRKIAITLVLSLGVLASIATIARLPFGTAYFATKNYLVGIGDIILWTVVECDLALIAGSLPMLRTLFKGLSQGSTDKKHYYNQQSELVTIGRKGYRRQTDNSRDQNENQGSSESVQGITIKQDHVIIHEDRSLDRQELGPTYHAQTYV</sequence>
<dbReference type="Proteomes" id="UP001174694">
    <property type="component" value="Unassembled WGS sequence"/>
</dbReference>
<dbReference type="GO" id="GO:0016020">
    <property type="term" value="C:membrane"/>
    <property type="evidence" value="ECO:0007669"/>
    <property type="project" value="UniProtKB-SubCell"/>
</dbReference>
<evidence type="ECO:0000256" key="7">
    <source>
        <dbReference type="SAM" id="Phobius"/>
    </source>
</evidence>
<gene>
    <name evidence="9" type="ORF">NKR23_g6557</name>
</gene>
<comment type="similarity">
    <text evidence="5">Belongs to the SAT4 family.</text>
</comment>
<dbReference type="EMBL" id="JANBVO010000019">
    <property type="protein sequence ID" value="KAJ9143417.1"/>
    <property type="molecule type" value="Genomic_DNA"/>
</dbReference>
<proteinExistence type="inferred from homology"/>
<reference evidence="9" key="1">
    <citation type="submission" date="2022-07" db="EMBL/GenBank/DDBJ databases">
        <title>Fungi with potential for degradation of polypropylene.</title>
        <authorList>
            <person name="Gostincar C."/>
        </authorList>
    </citation>
    <scope>NUCLEOTIDE SEQUENCE</scope>
    <source>
        <strain evidence="9">EXF-13308</strain>
    </source>
</reference>
<feature type="transmembrane region" description="Helical" evidence="7">
    <location>
        <begin position="16"/>
        <end position="39"/>
    </location>
</feature>
<feature type="transmembrane region" description="Helical" evidence="7">
    <location>
        <begin position="133"/>
        <end position="153"/>
    </location>
</feature>